<dbReference type="InterPro" id="IPR037518">
    <property type="entry name" value="MPN"/>
</dbReference>
<keyword evidence="12" id="KW-1185">Reference proteome</keyword>
<dbReference type="InterPro" id="IPR000555">
    <property type="entry name" value="JAMM/MPN+_dom"/>
</dbReference>
<dbReference type="PANTHER" id="PTHR12947">
    <property type="entry name" value="AMSH-LIKE PROTEASE"/>
    <property type="match status" value="1"/>
</dbReference>
<feature type="domain" description="MPN" evidence="10">
    <location>
        <begin position="231"/>
        <end position="360"/>
    </location>
</feature>
<protein>
    <recommendedName>
        <fullName evidence="10">MPN domain-containing protein</fullName>
    </recommendedName>
</protein>
<evidence type="ECO:0000256" key="1">
    <source>
        <dbReference type="ARBA" id="ARBA00001947"/>
    </source>
</evidence>
<dbReference type="CDD" id="cd22249">
    <property type="entry name" value="UDM1_RNF168_RNF169-like"/>
    <property type="match status" value="1"/>
</dbReference>
<dbReference type="KEGG" id="dpx:DAPPUDRAFT_215496"/>
<evidence type="ECO:0000256" key="6">
    <source>
        <dbReference type="ARBA" id="ARBA00022801"/>
    </source>
</evidence>
<dbReference type="PhylomeDB" id="E9H3M7"/>
<evidence type="ECO:0000313" key="11">
    <source>
        <dbReference type="EMBL" id="EFX73539.1"/>
    </source>
</evidence>
<evidence type="ECO:0000313" key="12">
    <source>
        <dbReference type="Proteomes" id="UP000000305"/>
    </source>
</evidence>
<dbReference type="EMBL" id="GL732589">
    <property type="protein sequence ID" value="EFX73539.1"/>
    <property type="molecule type" value="Genomic_DNA"/>
</dbReference>
<dbReference type="GO" id="GO:0005768">
    <property type="term" value="C:endosome"/>
    <property type="evidence" value="ECO:0000318"/>
    <property type="project" value="GO_Central"/>
</dbReference>
<dbReference type="FunCoup" id="E9H3M7">
    <property type="interactions" value="1417"/>
</dbReference>
<keyword evidence="5" id="KW-0833">Ubl conjugation pathway</keyword>
<dbReference type="GO" id="GO:0032511">
    <property type="term" value="P:late endosome to vacuole transport via multivesicular body sorting pathway"/>
    <property type="evidence" value="ECO:0000318"/>
    <property type="project" value="GO_Central"/>
</dbReference>
<reference evidence="11 12" key="1">
    <citation type="journal article" date="2011" name="Science">
        <title>The ecoresponsive genome of Daphnia pulex.</title>
        <authorList>
            <person name="Colbourne J.K."/>
            <person name="Pfrender M.E."/>
            <person name="Gilbert D."/>
            <person name="Thomas W.K."/>
            <person name="Tucker A."/>
            <person name="Oakley T.H."/>
            <person name="Tokishita S."/>
            <person name="Aerts A."/>
            <person name="Arnold G.J."/>
            <person name="Basu M.K."/>
            <person name="Bauer D.J."/>
            <person name="Caceres C.E."/>
            <person name="Carmel L."/>
            <person name="Casola C."/>
            <person name="Choi J.H."/>
            <person name="Detter J.C."/>
            <person name="Dong Q."/>
            <person name="Dusheyko S."/>
            <person name="Eads B.D."/>
            <person name="Frohlich T."/>
            <person name="Geiler-Samerotte K.A."/>
            <person name="Gerlach D."/>
            <person name="Hatcher P."/>
            <person name="Jogdeo S."/>
            <person name="Krijgsveld J."/>
            <person name="Kriventseva E.V."/>
            <person name="Kultz D."/>
            <person name="Laforsch C."/>
            <person name="Lindquist E."/>
            <person name="Lopez J."/>
            <person name="Manak J.R."/>
            <person name="Muller J."/>
            <person name="Pangilinan J."/>
            <person name="Patwardhan R.P."/>
            <person name="Pitluck S."/>
            <person name="Pritham E.J."/>
            <person name="Rechtsteiner A."/>
            <person name="Rho M."/>
            <person name="Rogozin I.B."/>
            <person name="Sakarya O."/>
            <person name="Salamov A."/>
            <person name="Schaack S."/>
            <person name="Shapiro H."/>
            <person name="Shiga Y."/>
            <person name="Skalitzky C."/>
            <person name="Smith Z."/>
            <person name="Souvorov A."/>
            <person name="Sung W."/>
            <person name="Tang Z."/>
            <person name="Tsuchiya D."/>
            <person name="Tu H."/>
            <person name="Vos H."/>
            <person name="Wang M."/>
            <person name="Wolf Y.I."/>
            <person name="Yamagata H."/>
            <person name="Yamada T."/>
            <person name="Ye Y."/>
            <person name="Shaw J.R."/>
            <person name="Andrews J."/>
            <person name="Crease T.J."/>
            <person name="Tang H."/>
            <person name="Lucas S.M."/>
            <person name="Robertson H.M."/>
            <person name="Bork P."/>
            <person name="Koonin E.V."/>
            <person name="Zdobnov E.M."/>
            <person name="Grigoriev I.V."/>
            <person name="Lynch M."/>
            <person name="Boore J.L."/>
        </authorList>
    </citation>
    <scope>NUCLEOTIDE SEQUENCE [LARGE SCALE GENOMIC DNA]</scope>
</reference>
<dbReference type="Pfam" id="PF08969">
    <property type="entry name" value="USP8_dimer"/>
    <property type="match status" value="1"/>
</dbReference>
<dbReference type="Gene3D" id="1.20.58.80">
    <property type="entry name" value="Phosphotransferase system, lactose/cellobiose-type IIA subunit"/>
    <property type="match status" value="1"/>
</dbReference>
<dbReference type="HOGENOM" id="CLU_023304_0_1_1"/>
<comment type="cofactor">
    <cofactor evidence="1">
        <name>Zn(2+)</name>
        <dbReference type="ChEBI" id="CHEBI:29105"/>
    </cofactor>
</comment>
<dbReference type="FunFam" id="3.40.140.10:FF:000010">
    <property type="entry name" value="AMSH-like protease isoform X1"/>
    <property type="match status" value="1"/>
</dbReference>
<dbReference type="STRING" id="6669.E9H3M7"/>
<evidence type="ECO:0000256" key="2">
    <source>
        <dbReference type="ARBA" id="ARBA00010981"/>
    </source>
</evidence>
<dbReference type="eggNOG" id="KOG2880">
    <property type="taxonomic scope" value="Eukaryota"/>
</dbReference>
<evidence type="ECO:0000256" key="9">
    <source>
        <dbReference type="SAM" id="Coils"/>
    </source>
</evidence>
<proteinExistence type="inferred from homology"/>
<evidence type="ECO:0000256" key="7">
    <source>
        <dbReference type="ARBA" id="ARBA00022833"/>
    </source>
</evidence>
<dbReference type="Gene3D" id="3.40.140.10">
    <property type="entry name" value="Cytidine Deaminase, domain 2"/>
    <property type="match status" value="1"/>
</dbReference>
<evidence type="ECO:0000256" key="8">
    <source>
        <dbReference type="ARBA" id="ARBA00023049"/>
    </source>
</evidence>
<keyword evidence="7" id="KW-0862">Zinc</keyword>
<dbReference type="InterPro" id="IPR015063">
    <property type="entry name" value="USP8_dimer"/>
</dbReference>
<evidence type="ECO:0000256" key="4">
    <source>
        <dbReference type="ARBA" id="ARBA00022723"/>
    </source>
</evidence>
<dbReference type="Proteomes" id="UP000000305">
    <property type="component" value="Unassembled WGS sequence"/>
</dbReference>
<evidence type="ECO:0000256" key="3">
    <source>
        <dbReference type="ARBA" id="ARBA00022670"/>
    </source>
</evidence>
<accession>E9H3M7</accession>
<evidence type="ECO:0000256" key="5">
    <source>
        <dbReference type="ARBA" id="ARBA00022786"/>
    </source>
</evidence>
<dbReference type="MEROPS" id="M67.A09"/>
<dbReference type="SUPFAM" id="SSF102712">
    <property type="entry name" value="JAB1/MPN domain"/>
    <property type="match status" value="1"/>
</dbReference>
<keyword evidence="6" id="KW-0378">Hydrolase</keyword>
<dbReference type="PROSITE" id="PS50249">
    <property type="entry name" value="MPN"/>
    <property type="match status" value="1"/>
</dbReference>
<dbReference type="GO" id="GO:0070536">
    <property type="term" value="P:protein K63-linked deubiquitination"/>
    <property type="evidence" value="ECO:0007669"/>
    <property type="project" value="InterPro"/>
</dbReference>
<dbReference type="GO" id="GO:0006508">
    <property type="term" value="P:proteolysis"/>
    <property type="evidence" value="ECO:0007669"/>
    <property type="project" value="UniProtKB-KW"/>
</dbReference>
<feature type="coiled-coil region" evidence="9">
    <location>
        <begin position="118"/>
        <end position="162"/>
    </location>
</feature>
<dbReference type="CDD" id="cd08066">
    <property type="entry name" value="MPN_AMSH_like"/>
    <property type="match status" value="1"/>
</dbReference>
<dbReference type="InterPro" id="IPR044098">
    <property type="entry name" value="STAMBP/STALP-like_MPN"/>
</dbReference>
<dbReference type="AlphaFoldDB" id="E9H3M7"/>
<sequence length="402" mass="46126">MDPRSQDPSTRLRGLANFAGSIKLESRIPIQRYFRSGTEMLRMADVYDKEGNIENVYTLYLKFLTIFVEKIIEHPEYHTLSPAYRSQFNSKIKDVFPKTESLKQKLHHIFQQEYDVYLEEMAKKKQEESLRLEKEMEVLRIRKEEEEKRRQYNEEKEKLMGGVRYQTPPEQFTQLKHDEKAPTFPANNLYPSNQVPSMIHETKASAKEVPGFDRNLKPRTIFLGPSGLRTVVLPAALLVEFISLANSNTISNVETCGILAGKLAHNQFHITHLLIPKQKGTSDSCTTQNEEELFDVQDKHNLVTLGWIHTHPTQTAFLSSVDLHTHCSYQLMMPEAVAVVCAPKYNETGYFTLTTNHGLDLIASCRQQGFHPHPTNPPLFEVASHIQVHPSAPVSVIDMRRI</sequence>
<name>E9H3M7_DAPPU</name>
<dbReference type="InParanoid" id="E9H3M7"/>
<dbReference type="SMART" id="SM00232">
    <property type="entry name" value="JAB_MPN"/>
    <property type="match status" value="1"/>
</dbReference>
<dbReference type="GO" id="GO:0046872">
    <property type="term" value="F:metal ion binding"/>
    <property type="evidence" value="ECO:0007669"/>
    <property type="project" value="UniProtKB-KW"/>
</dbReference>
<dbReference type="OMA" id="MKFMTLF"/>
<organism evidence="11 12">
    <name type="scientific">Daphnia pulex</name>
    <name type="common">Water flea</name>
    <dbReference type="NCBI Taxonomy" id="6669"/>
    <lineage>
        <taxon>Eukaryota</taxon>
        <taxon>Metazoa</taxon>
        <taxon>Ecdysozoa</taxon>
        <taxon>Arthropoda</taxon>
        <taxon>Crustacea</taxon>
        <taxon>Branchiopoda</taxon>
        <taxon>Diplostraca</taxon>
        <taxon>Cladocera</taxon>
        <taxon>Anomopoda</taxon>
        <taxon>Daphniidae</taxon>
        <taxon>Daphnia</taxon>
    </lineage>
</organism>
<keyword evidence="4" id="KW-0479">Metal-binding</keyword>
<gene>
    <name evidence="11" type="ORF">DAPPUDRAFT_215496</name>
</gene>
<keyword evidence="9" id="KW-0175">Coiled coil</keyword>
<dbReference type="PANTHER" id="PTHR12947:SF13">
    <property type="entry name" value="FI19924P1"/>
    <property type="match status" value="1"/>
</dbReference>
<evidence type="ECO:0000259" key="10">
    <source>
        <dbReference type="PROSITE" id="PS50249"/>
    </source>
</evidence>
<dbReference type="SUPFAM" id="SSF140856">
    <property type="entry name" value="USP8 N-terminal domain-like"/>
    <property type="match status" value="1"/>
</dbReference>
<dbReference type="Pfam" id="PF01398">
    <property type="entry name" value="JAB"/>
    <property type="match status" value="1"/>
</dbReference>
<dbReference type="GO" id="GO:0061578">
    <property type="term" value="F:K63-linked deubiquitinase activity"/>
    <property type="evidence" value="ECO:0000318"/>
    <property type="project" value="GO_Central"/>
</dbReference>
<dbReference type="GO" id="GO:0140492">
    <property type="term" value="F:metal-dependent deubiquitinase activity"/>
    <property type="evidence" value="ECO:0007669"/>
    <property type="project" value="InterPro"/>
</dbReference>
<keyword evidence="8" id="KW-0482">Metalloprotease</keyword>
<dbReference type="GO" id="GO:0016020">
    <property type="term" value="C:membrane"/>
    <property type="evidence" value="ECO:0000318"/>
    <property type="project" value="GO_Central"/>
</dbReference>
<keyword evidence="3" id="KW-0645">Protease</keyword>
<comment type="similarity">
    <text evidence="2">Belongs to the peptidase M67C family.</text>
</comment>
<dbReference type="OrthoDB" id="3640at2759"/>